<dbReference type="AlphaFoldDB" id="A0A2N3WLM4"/>
<feature type="transmembrane region" description="Helical" evidence="1">
    <location>
        <begin position="20"/>
        <end position="39"/>
    </location>
</feature>
<organism evidence="2 3">
    <name type="scientific">Amycolatopsis echigonensis</name>
    <dbReference type="NCBI Taxonomy" id="2576905"/>
    <lineage>
        <taxon>Bacteria</taxon>
        <taxon>Bacillati</taxon>
        <taxon>Actinomycetota</taxon>
        <taxon>Actinomycetes</taxon>
        <taxon>Pseudonocardiales</taxon>
        <taxon>Pseudonocardiaceae</taxon>
        <taxon>Amycolatopsis</taxon>
    </lineage>
</organism>
<dbReference type="EMBL" id="PJMY01000003">
    <property type="protein sequence ID" value="PKV94768.1"/>
    <property type="molecule type" value="Genomic_DNA"/>
</dbReference>
<gene>
    <name evidence="2" type="ORF">ATK30_5653</name>
</gene>
<dbReference type="RefSeq" id="WP_308196524.1">
    <property type="nucleotide sequence ID" value="NZ_JACJHR010000021.1"/>
</dbReference>
<evidence type="ECO:0000313" key="2">
    <source>
        <dbReference type="EMBL" id="PKV94768.1"/>
    </source>
</evidence>
<keyword evidence="1" id="KW-0472">Membrane</keyword>
<protein>
    <recommendedName>
        <fullName evidence="4">Flp pilus-assembly TadE/G-like protein</fullName>
    </recommendedName>
</protein>
<accession>A0A2N3WLM4</accession>
<comment type="caution">
    <text evidence="2">The sequence shown here is derived from an EMBL/GenBank/DDBJ whole genome shotgun (WGS) entry which is preliminary data.</text>
</comment>
<sequence length="187" mass="19281">MFGTLTVRLRRLRADEDGRVTAFVVVLVTAIIAFSGLVLDGGLALAAKIRAIGEAQEAARAGAQAIDLSAYRSSGALRLVPRQATILARQYLAATGESGSVSVAGNTVTVTVTVSQPTQLLGFVGIGSITVTGTGQAQPQRGMSGEDRGLVVSEGIPGSSGTMGSRRSPLKFPCCSFFSAAVERKPR</sequence>
<name>A0A2N3WLM4_9PSEU</name>
<keyword evidence="1" id="KW-0812">Transmembrane</keyword>
<keyword evidence="3" id="KW-1185">Reference proteome</keyword>
<evidence type="ECO:0008006" key="4">
    <source>
        <dbReference type="Google" id="ProtNLM"/>
    </source>
</evidence>
<dbReference type="Proteomes" id="UP000233750">
    <property type="component" value="Unassembled WGS sequence"/>
</dbReference>
<evidence type="ECO:0000313" key="3">
    <source>
        <dbReference type="Proteomes" id="UP000233750"/>
    </source>
</evidence>
<keyword evidence="1" id="KW-1133">Transmembrane helix</keyword>
<proteinExistence type="predicted"/>
<reference evidence="2 3" key="1">
    <citation type="submission" date="2017-12" db="EMBL/GenBank/DDBJ databases">
        <title>Sequencing the genomes of 1000 Actinobacteria strains.</title>
        <authorList>
            <person name="Klenk H.-P."/>
        </authorList>
    </citation>
    <scope>NUCLEOTIDE SEQUENCE [LARGE SCALE GENOMIC DNA]</scope>
    <source>
        <strain evidence="2 3">DSM 45165</strain>
    </source>
</reference>
<evidence type="ECO:0000256" key="1">
    <source>
        <dbReference type="SAM" id="Phobius"/>
    </source>
</evidence>